<organism evidence="2 3">
    <name type="scientific">Anisodus tanguticus</name>
    <dbReference type="NCBI Taxonomy" id="243964"/>
    <lineage>
        <taxon>Eukaryota</taxon>
        <taxon>Viridiplantae</taxon>
        <taxon>Streptophyta</taxon>
        <taxon>Embryophyta</taxon>
        <taxon>Tracheophyta</taxon>
        <taxon>Spermatophyta</taxon>
        <taxon>Magnoliopsida</taxon>
        <taxon>eudicotyledons</taxon>
        <taxon>Gunneridae</taxon>
        <taxon>Pentapetalae</taxon>
        <taxon>asterids</taxon>
        <taxon>lamiids</taxon>
        <taxon>Solanales</taxon>
        <taxon>Solanaceae</taxon>
        <taxon>Solanoideae</taxon>
        <taxon>Hyoscyameae</taxon>
        <taxon>Anisodus</taxon>
    </lineage>
</organism>
<accession>A0AAE1R4M0</accession>
<protein>
    <submittedName>
        <fullName evidence="2">Uncharacterized protein</fullName>
    </submittedName>
</protein>
<gene>
    <name evidence="2" type="ORF">RND71_035267</name>
</gene>
<dbReference type="EMBL" id="JAVYJV010000019">
    <property type="protein sequence ID" value="KAK4345091.1"/>
    <property type="molecule type" value="Genomic_DNA"/>
</dbReference>
<feature type="region of interest" description="Disordered" evidence="1">
    <location>
        <begin position="29"/>
        <end position="64"/>
    </location>
</feature>
<keyword evidence="3" id="KW-1185">Reference proteome</keyword>
<evidence type="ECO:0000313" key="2">
    <source>
        <dbReference type="EMBL" id="KAK4345091.1"/>
    </source>
</evidence>
<feature type="compositionally biased region" description="Polar residues" evidence="1">
    <location>
        <begin position="49"/>
        <end position="64"/>
    </location>
</feature>
<sequence length="64" mass="6637">MATSCSKKNSLALLTIGELGALSHLLSPRNFAQSATQPKGPNRPPPVGTTPNRNPSPKSSISNP</sequence>
<name>A0AAE1R4M0_9SOLA</name>
<proteinExistence type="predicted"/>
<dbReference type="AlphaFoldDB" id="A0AAE1R4M0"/>
<dbReference type="Proteomes" id="UP001291623">
    <property type="component" value="Unassembled WGS sequence"/>
</dbReference>
<evidence type="ECO:0000256" key="1">
    <source>
        <dbReference type="SAM" id="MobiDB-lite"/>
    </source>
</evidence>
<reference evidence="2" key="1">
    <citation type="submission" date="2023-12" db="EMBL/GenBank/DDBJ databases">
        <title>Genome assembly of Anisodus tanguticus.</title>
        <authorList>
            <person name="Wang Y.-J."/>
        </authorList>
    </citation>
    <scope>NUCLEOTIDE SEQUENCE</scope>
    <source>
        <strain evidence="2">KB-2021</strain>
        <tissue evidence="2">Leaf</tissue>
    </source>
</reference>
<evidence type="ECO:0000313" key="3">
    <source>
        <dbReference type="Proteomes" id="UP001291623"/>
    </source>
</evidence>
<feature type="compositionally biased region" description="Polar residues" evidence="1">
    <location>
        <begin position="30"/>
        <end position="39"/>
    </location>
</feature>
<comment type="caution">
    <text evidence="2">The sequence shown here is derived from an EMBL/GenBank/DDBJ whole genome shotgun (WGS) entry which is preliminary data.</text>
</comment>